<protein>
    <submittedName>
        <fullName evidence="4">Polypyrimidine tract-binding protein 1</fullName>
    </submittedName>
</protein>
<feature type="domain" description="RRM" evidence="3">
    <location>
        <begin position="88"/>
        <end position="162"/>
    </location>
</feature>
<dbReference type="Gene3D" id="3.30.70.330">
    <property type="match status" value="2"/>
</dbReference>
<keyword evidence="5" id="KW-1185">Reference proteome</keyword>
<dbReference type="InterPro" id="IPR000504">
    <property type="entry name" value="RRM_dom"/>
</dbReference>
<keyword evidence="1" id="KW-0694">RNA-binding</keyword>
<gene>
    <name evidence="4" type="primary">PTBP1_4</name>
    <name evidence="4" type="ORF">P7K49_005723</name>
</gene>
<feature type="compositionally biased region" description="Polar residues" evidence="2">
    <location>
        <begin position="340"/>
        <end position="353"/>
    </location>
</feature>
<dbReference type="PANTHER" id="PTHR15592">
    <property type="entry name" value="MATRIN 3/NUCLEAR PROTEIN 220-RELATED"/>
    <property type="match status" value="1"/>
</dbReference>
<comment type="caution">
    <text evidence="4">The sequence shown here is derived from an EMBL/GenBank/DDBJ whole genome shotgun (WGS) entry which is preliminary data.</text>
</comment>
<dbReference type="SMART" id="SM00360">
    <property type="entry name" value="RRM"/>
    <property type="match status" value="2"/>
</dbReference>
<evidence type="ECO:0000256" key="1">
    <source>
        <dbReference type="PROSITE-ProRule" id="PRU00176"/>
    </source>
</evidence>
<proteinExistence type="predicted"/>
<dbReference type="EMBL" id="JASSZA010000003">
    <property type="protein sequence ID" value="KAK2115097.1"/>
    <property type="molecule type" value="Genomic_DNA"/>
</dbReference>
<evidence type="ECO:0000259" key="3">
    <source>
        <dbReference type="PROSITE" id="PS50102"/>
    </source>
</evidence>
<dbReference type="Proteomes" id="UP001266305">
    <property type="component" value="Unassembled WGS sequence"/>
</dbReference>
<dbReference type="PROSITE" id="PS50102">
    <property type="entry name" value="RRM"/>
    <property type="match status" value="1"/>
</dbReference>
<feature type="compositionally biased region" description="Polar residues" evidence="2">
    <location>
        <begin position="360"/>
        <end position="375"/>
    </location>
</feature>
<dbReference type="Pfam" id="PF13893">
    <property type="entry name" value="RRM_5"/>
    <property type="match status" value="1"/>
</dbReference>
<evidence type="ECO:0000256" key="2">
    <source>
        <dbReference type="SAM" id="MobiDB-lite"/>
    </source>
</evidence>
<name>A0ABQ9W0C4_SAGOE</name>
<organism evidence="4 5">
    <name type="scientific">Saguinus oedipus</name>
    <name type="common">Cotton-top tamarin</name>
    <name type="synonym">Oedipomidas oedipus</name>
    <dbReference type="NCBI Taxonomy" id="9490"/>
    <lineage>
        <taxon>Eukaryota</taxon>
        <taxon>Metazoa</taxon>
        <taxon>Chordata</taxon>
        <taxon>Craniata</taxon>
        <taxon>Vertebrata</taxon>
        <taxon>Euteleostomi</taxon>
        <taxon>Mammalia</taxon>
        <taxon>Eutheria</taxon>
        <taxon>Euarchontoglires</taxon>
        <taxon>Primates</taxon>
        <taxon>Haplorrhini</taxon>
        <taxon>Platyrrhini</taxon>
        <taxon>Cebidae</taxon>
        <taxon>Callitrichinae</taxon>
        <taxon>Saguinus</taxon>
    </lineage>
</organism>
<feature type="region of interest" description="Disordered" evidence="2">
    <location>
        <begin position="303"/>
        <end position="322"/>
    </location>
</feature>
<dbReference type="InterPro" id="IPR012677">
    <property type="entry name" value="Nucleotide-bd_a/b_plait_sf"/>
</dbReference>
<feature type="region of interest" description="Disordered" evidence="2">
    <location>
        <begin position="340"/>
        <end position="375"/>
    </location>
</feature>
<reference evidence="4 5" key="1">
    <citation type="submission" date="2023-05" db="EMBL/GenBank/DDBJ databases">
        <title>B98-5 Cell Line De Novo Hybrid Assembly: An Optical Mapping Approach.</title>
        <authorList>
            <person name="Kananen K."/>
            <person name="Auerbach J.A."/>
            <person name="Kautto E."/>
            <person name="Blachly J.S."/>
        </authorList>
    </citation>
    <scope>NUCLEOTIDE SEQUENCE [LARGE SCALE GENOMIC DNA]</scope>
    <source>
        <strain evidence="4">B95-8</strain>
        <tissue evidence="4">Cell line</tissue>
    </source>
</reference>
<evidence type="ECO:0000313" key="4">
    <source>
        <dbReference type="EMBL" id="KAK2115097.1"/>
    </source>
</evidence>
<dbReference type="InterPro" id="IPR035979">
    <property type="entry name" value="RBD_domain_sf"/>
</dbReference>
<evidence type="ECO:0000313" key="5">
    <source>
        <dbReference type="Proteomes" id="UP001266305"/>
    </source>
</evidence>
<accession>A0ABQ9W0C4</accession>
<dbReference type="SUPFAM" id="SSF54928">
    <property type="entry name" value="RNA-binding domain, RBD"/>
    <property type="match status" value="2"/>
</dbReference>
<sequence>MRPDLHSRDSQPLLDQTTTTAFGAPVIISASLYAGAVFPPTFAIPQAAGLSVPNVHRALAPLAIPSVVAAAAAEGRITILGLAGSENSVLLVSNLNTERVTPQSFFILFGVYGNVQHVKILFNKKENALVQMVDGNQAQLAMSHLNGHKLHGKPIHITLSKHQNMQLPCEGKEYHGLTKDYENLPLHHFKKSGSKNFQNIFSPSASLHDSNILPSESKEDLQVLFSSNGGIVKEFRFFEKDRKMTLIQMCSVEEVFQALIELHNYGLGESHHPWVSFSNPDSLNYVKALWQCIAETRSSTSSSSSHLFHQRSKELPRDTSSSSTKATSVCALATTEATSVSSLDTSEHSTGMTTIHEDTPSSPHATRATSAMITT</sequence>